<name>A0A371PAH7_9ACTN</name>
<comment type="similarity">
    <text evidence="1">Belongs to the short-chain dehydrogenases/reductases (SDR) family.</text>
</comment>
<dbReference type="PROSITE" id="PS00061">
    <property type="entry name" value="ADH_SHORT"/>
    <property type="match status" value="1"/>
</dbReference>
<dbReference type="AlphaFoldDB" id="A0A371PAH7"/>
<dbReference type="InterPro" id="IPR002347">
    <property type="entry name" value="SDR_fam"/>
</dbReference>
<dbReference type="InterPro" id="IPR020904">
    <property type="entry name" value="Sc_DH/Rdtase_CS"/>
</dbReference>
<accession>A0A371PAH7</accession>
<dbReference type="InterPro" id="IPR023985">
    <property type="entry name" value="SDR_subfam_1"/>
</dbReference>
<proteinExistence type="inferred from homology"/>
<dbReference type="CDD" id="cd05233">
    <property type="entry name" value="SDR_c"/>
    <property type="match status" value="1"/>
</dbReference>
<sequence>MGRLDGTVAFVTGAARGQGRSHAVRLAEEGADIFAIDICAPVSSGFAPPARPEDLEETASLVASLGRRVVTRVADVRDRDRLAQVLREGVAELGRLDIVCANAGIVSYAKTHELTPDEWHQTLDINLTGVWNTCRAAIPILLEQGHGGSIIITSSSAGLKPLENMGHYAATKHGVLGLMKTMALELGPSNIRVNTVNPGGVNTAMIHNEGTYQLFAGDLDSVSKKEFEERLAPLTVLPISWVEPADVSNAVLFLASDEARYITGVSLPVDGGQVLK</sequence>
<reference evidence="4 5" key="1">
    <citation type="submission" date="2018-08" db="EMBL/GenBank/DDBJ databases">
        <title>Aeromicrobium sp. M2KJ-4, whole genome shotgun sequence.</title>
        <authorList>
            <person name="Tuo L."/>
        </authorList>
    </citation>
    <scope>NUCLEOTIDE SEQUENCE [LARGE SCALE GENOMIC DNA]</scope>
    <source>
        <strain evidence="4 5">M2KJ-4</strain>
    </source>
</reference>
<dbReference type="GO" id="GO:0016491">
    <property type="term" value="F:oxidoreductase activity"/>
    <property type="evidence" value="ECO:0007669"/>
    <property type="project" value="UniProtKB-KW"/>
</dbReference>
<dbReference type="PANTHER" id="PTHR24321">
    <property type="entry name" value="DEHYDROGENASES, SHORT CHAIN"/>
    <property type="match status" value="1"/>
</dbReference>
<dbReference type="EMBL" id="QUBR01000001">
    <property type="protein sequence ID" value="REK72907.1"/>
    <property type="molecule type" value="Genomic_DNA"/>
</dbReference>
<dbReference type="Gene3D" id="3.40.50.720">
    <property type="entry name" value="NAD(P)-binding Rossmann-like Domain"/>
    <property type="match status" value="1"/>
</dbReference>
<evidence type="ECO:0000256" key="1">
    <source>
        <dbReference type="ARBA" id="ARBA00006484"/>
    </source>
</evidence>
<evidence type="ECO:0000313" key="5">
    <source>
        <dbReference type="Proteomes" id="UP000265581"/>
    </source>
</evidence>
<evidence type="ECO:0000256" key="2">
    <source>
        <dbReference type="ARBA" id="ARBA00023002"/>
    </source>
</evidence>
<evidence type="ECO:0000313" key="4">
    <source>
        <dbReference type="EMBL" id="REK72907.1"/>
    </source>
</evidence>
<dbReference type="NCBIfam" id="TIGR03971">
    <property type="entry name" value="SDR_subfam_1"/>
    <property type="match status" value="1"/>
</dbReference>
<dbReference type="Pfam" id="PF13561">
    <property type="entry name" value="adh_short_C2"/>
    <property type="match status" value="1"/>
</dbReference>
<keyword evidence="2" id="KW-0560">Oxidoreductase</keyword>
<comment type="caution">
    <text evidence="4">The sequence shown here is derived from an EMBL/GenBank/DDBJ whole genome shotgun (WGS) entry which is preliminary data.</text>
</comment>
<keyword evidence="3" id="KW-0520">NAD</keyword>
<dbReference type="FunFam" id="3.40.50.720:FF:000084">
    <property type="entry name" value="Short-chain dehydrogenase reductase"/>
    <property type="match status" value="1"/>
</dbReference>
<dbReference type="PRINTS" id="PR00081">
    <property type="entry name" value="GDHRDH"/>
</dbReference>
<dbReference type="NCBIfam" id="NF009467">
    <property type="entry name" value="PRK12826.1-3"/>
    <property type="match status" value="1"/>
</dbReference>
<evidence type="ECO:0000256" key="3">
    <source>
        <dbReference type="ARBA" id="ARBA00023027"/>
    </source>
</evidence>
<dbReference type="Proteomes" id="UP000265581">
    <property type="component" value="Unassembled WGS sequence"/>
</dbReference>
<dbReference type="PRINTS" id="PR00080">
    <property type="entry name" value="SDRFAMILY"/>
</dbReference>
<dbReference type="SUPFAM" id="SSF51735">
    <property type="entry name" value="NAD(P)-binding Rossmann-fold domains"/>
    <property type="match status" value="1"/>
</dbReference>
<gene>
    <name evidence="4" type="ORF">DX116_04740</name>
</gene>
<dbReference type="PANTHER" id="PTHR24321:SF8">
    <property type="entry name" value="ESTRADIOL 17-BETA-DEHYDROGENASE 8-RELATED"/>
    <property type="match status" value="1"/>
</dbReference>
<protein>
    <submittedName>
        <fullName evidence="4">NAD(P)-dependent oxidoreductase</fullName>
    </submittedName>
</protein>
<dbReference type="InterPro" id="IPR036291">
    <property type="entry name" value="NAD(P)-bd_dom_sf"/>
</dbReference>
<dbReference type="OrthoDB" id="3206777at2"/>
<organism evidence="4 5">
    <name type="scientific">Aeromicrobium endophyticum</name>
    <dbReference type="NCBI Taxonomy" id="2292704"/>
    <lineage>
        <taxon>Bacteria</taxon>
        <taxon>Bacillati</taxon>
        <taxon>Actinomycetota</taxon>
        <taxon>Actinomycetes</taxon>
        <taxon>Propionibacteriales</taxon>
        <taxon>Nocardioidaceae</taxon>
        <taxon>Aeromicrobium</taxon>
    </lineage>
</organism>
<keyword evidence="5" id="KW-1185">Reference proteome</keyword>